<name>X1JPG3_9ZZZZ</name>
<gene>
    <name evidence="2" type="ORF">S03H2_69339</name>
</gene>
<feature type="non-terminal residue" evidence="2">
    <location>
        <position position="41"/>
    </location>
</feature>
<comment type="caution">
    <text evidence="2">The sequence shown here is derived from an EMBL/GenBank/DDBJ whole genome shotgun (WGS) entry which is preliminary data.</text>
</comment>
<feature type="domain" description="HNH nuclease" evidence="1">
    <location>
        <begin position="16"/>
        <end position="41"/>
    </location>
</feature>
<accession>X1JPG3</accession>
<evidence type="ECO:0000313" key="2">
    <source>
        <dbReference type="EMBL" id="GAH96626.1"/>
    </source>
</evidence>
<dbReference type="InterPro" id="IPR003615">
    <property type="entry name" value="HNH_nuc"/>
</dbReference>
<dbReference type="Pfam" id="PF13392">
    <property type="entry name" value="HNH_3"/>
    <property type="match status" value="1"/>
</dbReference>
<sequence length="41" mass="4850">MSELRSRATYNRMAIRIWESYHGCKLPKGYLVHHCDGNIKN</sequence>
<reference evidence="2" key="1">
    <citation type="journal article" date="2014" name="Front. Microbiol.">
        <title>High frequency of phylogenetically diverse reductive dehalogenase-homologous genes in deep subseafloor sedimentary metagenomes.</title>
        <authorList>
            <person name="Kawai M."/>
            <person name="Futagami T."/>
            <person name="Toyoda A."/>
            <person name="Takaki Y."/>
            <person name="Nishi S."/>
            <person name="Hori S."/>
            <person name="Arai W."/>
            <person name="Tsubouchi T."/>
            <person name="Morono Y."/>
            <person name="Uchiyama I."/>
            <person name="Ito T."/>
            <person name="Fujiyama A."/>
            <person name="Inagaki F."/>
            <person name="Takami H."/>
        </authorList>
    </citation>
    <scope>NUCLEOTIDE SEQUENCE</scope>
    <source>
        <strain evidence="2">Expedition CK06-06</strain>
    </source>
</reference>
<dbReference type="EMBL" id="BARU01045791">
    <property type="protein sequence ID" value="GAH96626.1"/>
    <property type="molecule type" value="Genomic_DNA"/>
</dbReference>
<protein>
    <recommendedName>
        <fullName evidence="1">HNH nuclease domain-containing protein</fullName>
    </recommendedName>
</protein>
<proteinExistence type="predicted"/>
<dbReference type="AlphaFoldDB" id="X1JPG3"/>
<evidence type="ECO:0000259" key="1">
    <source>
        <dbReference type="Pfam" id="PF13392"/>
    </source>
</evidence>
<organism evidence="2">
    <name type="scientific">marine sediment metagenome</name>
    <dbReference type="NCBI Taxonomy" id="412755"/>
    <lineage>
        <taxon>unclassified sequences</taxon>
        <taxon>metagenomes</taxon>
        <taxon>ecological metagenomes</taxon>
    </lineage>
</organism>